<proteinExistence type="predicted"/>
<dbReference type="Proteomes" id="UP000078465">
    <property type="component" value="Chromosome"/>
</dbReference>
<dbReference type="EMBL" id="CP171853">
    <property type="protein sequence ID" value="XKM42007.1"/>
    <property type="molecule type" value="Genomic_DNA"/>
</dbReference>
<reference evidence="1" key="1">
    <citation type="submission" date="2024-10" db="EMBL/GenBank/DDBJ databases">
        <title>Strain of Rhizobium-related bacteria isolated fromm roots of Vavilovia formosa.</title>
        <authorList>
            <person name="Kimeklis A."/>
            <person name="Afonin A."/>
        </authorList>
    </citation>
    <scope>NUCLEOTIDE SEQUENCE</scope>
    <source>
        <strain evidence="1">Vaf-46</strain>
    </source>
</reference>
<name>A0ACD5ES54_9HYPH</name>
<evidence type="ECO:0000313" key="2">
    <source>
        <dbReference type="Proteomes" id="UP000078465"/>
    </source>
</evidence>
<organism evidence="1 2">
    <name type="scientific">Rhizobium ruizarguesonis</name>
    <dbReference type="NCBI Taxonomy" id="2081791"/>
    <lineage>
        <taxon>Bacteria</taxon>
        <taxon>Pseudomonadati</taxon>
        <taxon>Pseudomonadota</taxon>
        <taxon>Alphaproteobacteria</taxon>
        <taxon>Hyphomicrobiales</taxon>
        <taxon>Rhizobiaceae</taxon>
        <taxon>Rhizobium/Agrobacterium group</taxon>
        <taxon>Rhizobium</taxon>
    </lineage>
</organism>
<accession>A0ACD5ES54</accession>
<evidence type="ECO:0000313" key="1">
    <source>
        <dbReference type="EMBL" id="XKM42007.1"/>
    </source>
</evidence>
<gene>
    <name evidence="1" type="ORF">A4U53_016215</name>
</gene>
<sequence>MQAVANPDPAWREIFVFTQDLIQSLQNFINRKLPDQRARDLHGDNSSLSSIFDIATSVWFSNSSRHPVILWGRQVYEQLYRRHPRCQKQLGLDDDTYRAKLARITGKSSAKDMTEAERQKVLTVLRNDGFSPALAARRGDGRQKLTGKYAKKLQALWIAGWNLGIVRDRDDKALLAFVKRQTGLDHTRFLVYPDDANSAIGALKGWINREGGVPYGNTNGYDWLSVDGAKVAWAQWKILTPGAGLIVRKGFDEEVSRLTGAAMLPEVTAKGWQTVMNRFGEQIRAGKR</sequence>
<protein>
    <submittedName>
        <fullName evidence="1">Regulatory protein GemA</fullName>
    </submittedName>
</protein>